<feature type="compositionally biased region" description="Gly residues" evidence="7">
    <location>
        <begin position="25"/>
        <end position="44"/>
    </location>
</feature>
<comment type="subcellular location">
    <subcellularLocation>
        <location evidence="1">Cell membrane</location>
        <topology evidence="1">Multi-pass membrane protein</topology>
    </subcellularLocation>
</comment>
<dbReference type="PANTHER" id="PTHR34856">
    <property type="entry name" value="PROTEIN NRFD"/>
    <property type="match status" value="1"/>
</dbReference>
<feature type="region of interest" description="Disordered" evidence="7">
    <location>
        <begin position="1"/>
        <end position="110"/>
    </location>
</feature>
<keyword evidence="5" id="KW-1133">Transmembrane helix</keyword>
<evidence type="ECO:0000256" key="2">
    <source>
        <dbReference type="ARBA" id="ARBA00008929"/>
    </source>
</evidence>
<evidence type="ECO:0000256" key="1">
    <source>
        <dbReference type="ARBA" id="ARBA00004651"/>
    </source>
</evidence>
<protein>
    <submittedName>
        <fullName evidence="8">Polysulphide reductase, NrfD</fullName>
    </submittedName>
</protein>
<dbReference type="EMBL" id="LT607410">
    <property type="protein sequence ID" value="SCF22427.1"/>
    <property type="molecule type" value="Genomic_DNA"/>
</dbReference>
<reference evidence="8 9" key="1">
    <citation type="submission" date="2016-06" db="EMBL/GenBank/DDBJ databases">
        <authorList>
            <person name="Kjaerup R.B."/>
            <person name="Dalgaard T.S."/>
            <person name="Juul-Madsen H.R."/>
        </authorList>
    </citation>
    <scope>NUCLEOTIDE SEQUENCE [LARGE SCALE GENOMIC DNA]</scope>
    <source>
        <strain evidence="8 9">DSM 43821</strain>
    </source>
</reference>
<dbReference type="Proteomes" id="UP000198228">
    <property type="component" value="Chromosome I"/>
</dbReference>
<proteinExistence type="inferred from homology"/>
<feature type="compositionally biased region" description="Basic and acidic residues" evidence="7">
    <location>
        <begin position="158"/>
        <end position="167"/>
    </location>
</feature>
<evidence type="ECO:0000256" key="7">
    <source>
        <dbReference type="SAM" id="MobiDB-lite"/>
    </source>
</evidence>
<dbReference type="AlphaFoldDB" id="A0A1C4YP61"/>
<feature type="compositionally biased region" description="Basic and acidic residues" evidence="7">
    <location>
        <begin position="86"/>
        <end position="98"/>
    </location>
</feature>
<keyword evidence="6" id="KW-0472">Membrane</keyword>
<evidence type="ECO:0000256" key="6">
    <source>
        <dbReference type="ARBA" id="ARBA00023136"/>
    </source>
</evidence>
<evidence type="ECO:0000256" key="3">
    <source>
        <dbReference type="ARBA" id="ARBA00022475"/>
    </source>
</evidence>
<evidence type="ECO:0000313" key="9">
    <source>
        <dbReference type="Proteomes" id="UP000198228"/>
    </source>
</evidence>
<keyword evidence="3" id="KW-1003">Cell membrane</keyword>
<keyword evidence="4" id="KW-0812">Transmembrane</keyword>
<feature type="region of interest" description="Disordered" evidence="7">
    <location>
        <begin position="152"/>
        <end position="177"/>
    </location>
</feature>
<evidence type="ECO:0000313" key="8">
    <source>
        <dbReference type="EMBL" id="SCF22427.1"/>
    </source>
</evidence>
<dbReference type="InterPro" id="IPR005614">
    <property type="entry name" value="NrfD-like"/>
</dbReference>
<evidence type="ECO:0000256" key="5">
    <source>
        <dbReference type="ARBA" id="ARBA00022989"/>
    </source>
</evidence>
<name>A0A1C4YP61_9ACTN</name>
<accession>A0A1C4YP61</accession>
<comment type="similarity">
    <text evidence="2">Belongs to the NrfD family.</text>
</comment>
<dbReference type="Pfam" id="PF03916">
    <property type="entry name" value="NrfD"/>
    <property type="match status" value="1"/>
</dbReference>
<dbReference type="GO" id="GO:0005886">
    <property type="term" value="C:plasma membrane"/>
    <property type="evidence" value="ECO:0007669"/>
    <property type="project" value="UniProtKB-SubCell"/>
</dbReference>
<dbReference type="PANTHER" id="PTHR34856:SF2">
    <property type="entry name" value="PROTEIN NRFD"/>
    <property type="match status" value="1"/>
</dbReference>
<evidence type="ECO:0000256" key="4">
    <source>
        <dbReference type="ARBA" id="ARBA00022692"/>
    </source>
</evidence>
<sequence>MSPDRAPVGSLFRRFRDRLETQGPGRLGGPGHRGGHGPKVGVGPAGPEPSEPSAGEPGGPGDDQRRVGAGAMTSGPAPAPDQATVDARRATGPDRAAMDARATGPDQATVDAARTTEADRGAVNGARAIDREGRARGTGVGAARTDSGAAEVHLAPHPPRDVAPVDRRARRRRAGRGGEELRVPEAEFTSYYGRPILKAPVWRWDIAAYLFTGGLAAGSSLLAAGGQLTGRPALRRAGRVTALGAVTASAYFLIHDLGRPSRFHHMLRVAKPTSPMSVGTWILSAFGPAAGVAAIAEAAPWLPERGVLGLARRVLPPVGQAAGLAAAATAPALATYTGVLLAGTAVPSWHEAYPELPTIFAGSALASGAGVGLIAAPCAQAGPARRMAVAGAALELLGSHSVETRLGLLSEPYRTGRAGRLLRAGRALTAAGVAGALVGRRSRVISALSGGALLAASVATRFGIFHGGVASARDPKYTVVPQRERVRRREAGEG</sequence>
<dbReference type="InterPro" id="IPR052049">
    <property type="entry name" value="Electron_transfer_protein"/>
</dbReference>
<gene>
    <name evidence="8" type="ORF">GA0074696_3559</name>
</gene>
<organism evidence="8 9">
    <name type="scientific">Micromonospora purpureochromogenes</name>
    <dbReference type="NCBI Taxonomy" id="47872"/>
    <lineage>
        <taxon>Bacteria</taxon>
        <taxon>Bacillati</taxon>
        <taxon>Actinomycetota</taxon>
        <taxon>Actinomycetes</taxon>
        <taxon>Micromonosporales</taxon>
        <taxon>Micromonosporaceae</taxon>
        <taxon>Micromonospora</taxon>
    </lineage>
</organism>
<dbReference type="Gene3D" id="1.20.1630.10">
    <property type="entry name" value="Formate dehydrogenase/DMSO reductase domain"/>
    <property type="match status" value="1"/>
</dbReference>